<dbReference type="EMBL" id="FOHT01000058">
    <property type="protein sequence ID" value="SEU14985.1"/>
    <property type="molecule type" value="Genomic_DNA"/>
</dbReference>
<evidence type="ECO:0000256" key="4">
    <source>
        <dbReference type="ARBA" id="ARBA00022692"/>
    </source>
</evidence>
<evidence type="ECO:0000313" key="11">
    <source>
        <dbReference type="Proteomes" id="UP000023772"/>
    </source>
</evidence>
<keyword evidence="5 7" id="KW-1133">Transmembrane helix</keyword>
<dbReference type="InterPro" id="IPR035906">
    <property type="entry name" value="MetI-like_sf"/>
</dbReference>
<name>X5E2I8_9BACT</name>
<evidence type="ECO:0000256" key="3">
    <source>
        <dbReference type="ARBA" id="ARBA00022475"/>
    </source>
</evidence>
<dbReference type="OrthoDB" id="1098100at2"/>
<dbReference type="GO" id="GO:0005886">
    <property type="term" value="C:plasma membrane"/>
    <property type="evidence" value="ECO:0007669"/>
    <property type="project" value="UniProtKB-SubCell"/>
</dbReference>
<dbReference type="PANTHER" id="PTHR30151:SF0">
    <property type="entry name" value="ABC TRANSPORTER PERMEASE PROTEIN MJ0413-RELATED"/>
    <property type="match status" value="1"/>
</dbReference>
<keyword evidence="6 7" id="KW-0472">Membrane</keyword>
<sequence length="251" mass="27769">MKISFTKKQYISFTSVAVMLIGWKILAICFDSDFIVPQPEDTFLTVVKLFGDSAFIKVAGTTILRGVIGFIVSGILGMGIGILAGLSPGFNAFINPMLVSIRSTPVISLILLALIWFNPDIVPIFIAMLTMFPFICTNVVDGIRSVDKDLIEMARFYRIGKRRIISEVYIPAIMPFIISGASSAMGIGWRAIIIGEVLSQPQYGIGTRMQSAQTFLNVDAVIAWTLIAVLISYGFEKIIRWGERKIVTWKM</sequence>
<reference evidence="9 11" key="1">
    <citation type="submission" date="2014-03" db="EMBL/GenBank/DDBJ databases">
        <title>Complete genome sequence of a deeply braunched marine Bacteroidia bacterium Draconibacterium orientale type strain FH5T.</title>
        <authorList>
            <person name="Li X."/>
            <person name="Wang X."/>
            <person name="Xie Z."/>
            <person name="Du Z."/>
            <person name="Chen G."/>
        </authorList>
    </citation>
    <scope>NUCLEOTIDE SEQUENCE [LARGE SCALE GENOMIC DNA]</scope>
    <source>
        <strain evidence="9 11">FH5</strain>
    </source>
</reference>
<proteinExistence type="inferred from homology"/>
<feature type="transmembrane region" description="Helical" evidence="7">
    <location>
        <begin position="164"/>
        <end position="194"/>
    </location>
</feature>
<dbReference type="PANTHER" id="PTHR30151">
    <property type="entry name" value="ALKANE SULFONATE ABC TRANSPORTER-RELATED, MEMBRANE SUBUNIT"/>
    <property type="match status" value="1"/>
</dbReference>
<feature type="transmembrane region" description="Helical" evidence="7">
    <location>
        <begin position="63"/>
        <end position="86"/>
    </location>
</feature>
<dbReference type="InterPro" id="IPR000515">
    <property type="entry name" value="MetI-like"/>
</dbReference>
<evidence type="ECO:0000259" key="8">
    <source>
        <dbReference type="PROSITE" id="PS50928"/>
    </source>
</evidence>
<evidence type="ECO:0000256" key="1">
    <source>
        <dbReference type="ARBA" id="ARBA00004651"/>
    </source>
</evidence>
<dbReference type="PROSITE" id="PS50928">
    <property type="entry name" value="ABC_TM1"/>
    <property type="match status" value="1"/>
</dbReference>
<reference evidence="10 12" key="2">
    <citation type="submission" date="2016-10" db="EMBL/GenBank/DDBJ databases">
        <authorList>
            <person name="de Groot N.N."/>
        </authorList>
    </citation>
    <scope>NUCLEOTIDE SEQUENCE [LARGE SCALE GENOMIC DNA]</scope>
    <source>
        <strain evidence="10 12">DSM 25947</strain>
    </source>
</reference>
<evidence type="ECO:0000256" key="6">
    <source>
        <dbReference type="ARBA" id="ARBA00023136"/>
    </source>
</evidence>
<dbReference type="EMBL" id="CP007451">
    <property type="protein sequence ID" value="AHW61680.1"/>
    <property type="molecule type" value="Genomic_DNA"/>
</dbReference>
<keyword evidence="11" id="KW-1185">Reference proteome</keyword>
<evidence type="ECO:0000313" key="10">
    <source>
        <dbReference type="EMBL" id="SEU14985.1"/>
    </source>
</evidence>
<dbReference type="Gene3D" id="1.10.3720.10">
    <property type="entry name" value="MetI-like"/>
    <property type="match status" value="1"/>
</dbReference>
<dbReference type="RefSeq" id="WP_038556764.1">
    <property type="nucleotide sequence ID" value="NZ_FOHT01000058.1"/>
</dbReference>
<dbReference type="Pfam" id="PF00528">
    <property type="entry name" value="BPD_transp_1"/>
    <property type="match status" value="1"/>
</dbReference>
<organism evidence="10 12">
    <name type="scientific">Draconibacterium orientale</name>
    <dbReference type="NCBI Taxonomy" id="1168034"/>
    <lineage>
        <taxon>Bacteria</taxon>
        <taxon>Pseudomonadati</taxon>
        <taxon>Bacteroidota</taxon>
        <taxon>Bacteroidia</taxon>
        <taxon>Marinilabiliales</taxon>
        <taxon>Prolixibacteraceae</taxon>
        <taxon>Draconibacterium</taxon>
    </lineage>
</organism>
<gene>
    <name evidence="9" type="ORF">FH5T_06325</name>
    <name evidence="10" type="ORF">SAMN05444285_1584</name>
</gene>
<dbReference type="SUPFAM" id="SSF161098">
    <property type="entry name" value="MetI-like"/>
    <property type="match status" value="1"/>
</dbReference>
<dbReference type="AlphaFoldDB" id="X5E2I8"/>
<protein>
    <submittedName>
        <fullName evidence="10">NitT/TauT family transport system permease protein</fullName>
    </submittedName>
</protein>
<evidence type="ECO:0000256" key="5">
    <source>
        <dbReference type="ARBA" id="ARBA00022989"/>
    </source>
</evidence>
<dbReference type="CDD" id="cd06261">
    <property type="entry name" value="TM_PBP2"/>
    <property type="match status" value="1"/>
</dbReference>
<feature type="transmembrane region" description="Helical" evidence="7">
    <location>
        <begin position="98"/>
        <end position="117"/>
    </location>
</feature>
<evidence type="ECO:0000256" key="2">
    <source>
        <dbReference type="ARBA" id="ARBA00022448"/>
    </source>
</evidence>
<keyword evidence="2 7" id="KW-0813">Transport</keyword>
<accession>X5E2I8</accession>
<dbReference type="GO" id="GO:0055085">
    <property type="term" value="P:transmembrane transport"/>
    <property type="evidence" value="ECO:0007669"/>
    <property type="project" value="InterPro"/>
</dbReference>
<comment type="subcellular location">
    <subcellularLocation>
        <location evidence="1 7">Cell membrane</location>
        <topology evidence="1 7">Multi-pass membrane protein</topology>
    </subcellularLocation>
</comment>
<comment type="similarity">
    <text evidence="7">Belongs to the binding-protein-dependent transport system permease family.</text>
</comment>
<dbReference type="HOGENOM" id="CLU_046113_4_2_10"/>
<dbReference type="KEGG" id="dori:FH5T_06325"/>
<dbReference type="eggNOG" id="COG0600">
    <property type="taxonomic scope" value="Bacteria"/>
</dbReference>
<dbReference type="Proteomes" id="UP000023772">
    <property type="component" value="Chromosome"/>
</dbReference>
<keyword evidence="3" id="KW-1003">Cell membrane</keyword>
<dbReference type="STRING" id="1168034.FH5T_06325"/>
<feature type="domain" description="ABC transmembrane type-1" evidence="8">
    <location>
        <begin position="59"/>
        <end position="239"/>
    </location>
</feature>
<feature type="transmembrane region" description="Helical" evidence="7">
    <location>
        <begin position="123"/>
        <end position="143"/>
    </location>
</feature>
<evidence type="ECO:0000313" key="9">
    <source>
        <dbReference type="EMBL" id="AHW61680.1"/>
    </source>
</evidence>
<dbReference type="Proteomes" id="UP000181981">
    <property type="component" value="Unassembled WGS sequence"/>
</dbReference>
<feature type="transmembrane region" description="Helical" evidence="7">
    <location>
        <begin position="214"/>
        <end position="235"/>
    </location>
</feature>
<keyword evidence="4 7" id="KW-0812">Transmembrane</keyword>
<evidence type="ECO:0000313" key="12">
    <source>
        <dbReference type="Proteomes" id="UP000181981"/>
    </source>
</evidence>
<evidence type="ECO:0000256" key="7">
    <source>
        <dbReference type="RuleBase" id="RU363032"/>
    </source>
</evidence>